<feature type="compositionally biased region" description="Basic and acidic residues" evidence="1">
    <location>
        <begin position="43"/>
        <end position="66"/>
    </location>
</feature>
<evidence type="ECO:0000313" key="3">
    <source>
        <dbReference type="Proteomes" id="UP000310200"/>
    </source>
</evidence>
<comment type="caution">
    <text evidence="2">The sequence shown here is derived from an EMBL/GenBank/DDBJ whole genome shotgun (WGS) entry which is preliminary data.</text>
</comment>
<name>A0A4S2KDX8_9HYME</name>
<gene>
    <name evidence="2" type="ORF">DBV15_04431</name>
</gene>
<sequence>MQSGWWPFSSTTIDVNYRDIVVPSFTLPLLPLTPCGGRSGAIDNEKRDKERQMWGRREKYLPGKEE</sequence>
<dbReference type="Proteomes" id="UP000310200">
    <property type="component" value="Unassembled WGS sequence"/>
</dbReference>
<organism evidence="2 3">
    <name type="scientific">Temnothorax longispinosus</name>
    <dbReference type="NCBI Taxonomy" id="300112"/>
    <lineage>
        <taxon>Eukaryota</taxon>
        <taxon>Metazoa</taxon>
        <taxon>Ecdysozoa</taxon>
        <taxon>Arthropoda</taxon>
        <taxon>Hexapoda</taxon>
        <taxon>Insecta</taxon>
        <taxon>Pterygota</taxon>
        <taxon>Neoptera</taxon>
        <taxon>Endopterygota</taxon>
        <taxon>Hymenoptera</taxon>
        <taxon>Apocrita</taxon>
        <taxon>Aculeata</taxon>
        <taxon>Formicoidea</taxon>
        <taxon>Formicidae</taxon>
        <taxon>Myrmicinae</taxon>
        <taxon>Temnothorax</taxon>
    </lineage>
</organism>
<keyword evidence="3" id="KW-1185">Reference proteome</keyword>
<proteinExistence type="predicted"/>
<evidence type="ECO:0000313" key="2">
    <source>
        <dbReference type="EMBL" id="TGZ45748.1"/>
    </source>
</evidence>
<feature type="region of interest" description="Disordered" evidence="1">
    <location>
        <begin position="37"/>
        <end position="66"/>
    </location>
</feature>
<dbReference type="EMBL" id="QBLH01003069">
    <property type="protein sequence ID" value="TGZ45748.1"/>
    <property type="molecule type" value="Genomic_DNA"/>
</dbReference>
<evidence type="ECO:0000256" key="1">
    <source>
        <dbReference type="SAM" id="MobiDB-lite"/>
    </source>
</evidence>
<dbReference type="AlphaFoldDB" id="A0A4S2KDX8"/>
<protein>
    <submittedName>
        <fullName evidence="2">Uncharacterized protein</fullName>
    </submittedName>
</protein>
<accession>A0A4S2KDX8</accession>
<reference evidence="2 3" key="1">
    <citation type="journal article" date="2019" name="Philos. Trans. R. Soc. Lond., B, Biol. Sci.">
        <title>Ant behaviour and brain gene expression of defending hosts depend on the ecological success of the intruding social parasite.</title>
        <authorList>
            <person name="Kaur R."/>
            <person name="Stoldt M."/>
            <person name="Jongepier E."/>
            <person name="Feldmeyer B."/>
            <person name="Menzel F."/>
            <person name="Bornberg-Bauer E."/>
            <person name="Foitzik S."/>
        </authorList>
    </citation>
    <scope>NUCLEOTIDE SEQUENCE [LARGE SCALE GENOMIC DNA]</scope>
    <source>
        <tissue evidence="2">Whole body</tissue>
    </source>
</reference>